<dbReference type="InterPro" id="IPR050557">
    <property type="entry name" value="RTX_toxin/Mannuronan_C5-epim"/>
</dbReference>
<dbReference type="Proteomes" id="UP000532010">
    <property type="component" value="Unassembled WGS sequence"/>
</dbReference>
<dbReference type="GO" id="GO:0005509">
    <property type="term" value="F:calcium ion binding"/>
    <property type="evidence" value="ECO:0007669"/>
    <property type="project" value="InterPro"/>
</dbReference>
<keyword evidence="2" id="KW-0964">Secreted</keyword>
<evidence type="ECO:0000313" key="3">
    <source>
        <dbReference type="EMBL" id="MBB3020573.1"/>
    </source>
</evidence>
<name>A0A7W4YZ08_9HYPH</name>
<dbReference type="InterPro" id="IPR018511">
    <property type="entry name" value="Hemolysin-typ_Ca-bd_CS"/>
</dbReference>
<dbReference type="AlphaFoldDB" id="A0A7W4YZ08"/>
<dbReference type="GO" id="GO:0005576">
    <property type="term" value="C:extracellular region"/>
    <property type="evidence" value="ECO:0007669"/>
    <property type="project" value="UniProtKB-SubCell"/>
</dbReference>
<reference evidence="3 4" key="1">
    <citation type="submission" date="2020-08" db="EMBL/GenBank/DDBJ databases">
        <title>The Agave Microbiome: Exploring the role of microbial communities in plant adaptations to desert environments.</title>
        <authorList>
            <person name="Partida-Martinez L.P."/>
        </authorList>
    </citation>
    <scope>NUCLEOTIDE SEQUENCE [LARGE SCALE GENOMIC DNA]</scope>
    <source>
        <strain evidence="3 4">AT3.9</strain>
    </source>
</reference>
<dbReference type="PRINTS" id="PR00313">
    <property type="entry name" value="CABNDNGRPT"/>
</dbReference>
<keyword evidence="4" id="KW-1185">Reference proteome</keyword>
<accession>A0A7W4YZ08</accession>
<dbReference type="PROSITE" id="PS00330">
    <property type="entry name" value="HEMOLYSIN_CALCIUM"/>
    <property type="match status" value="3"/>
</dbReference>
<dbReference type="PANTHER" id="PTHR38340">
    <property type="entry name" value="S-LAYER PROTEIN"/>
    <property type="match status" value="1"/>
</dbReference>
<evidence type="ECO:0000256" key="1">
    <source>
        <dbReference type="ARBA" id="ARBA00004613"/>
    </source>
</evidence>
<evidence type="ECO:0000313" key="4">
    <source>
        <dbReference type="Proteomes" id="UP000532010"/>
    </source>
</evidence>
<dbReference type="PANTHER" id="PTHR38340:SF1">
    <property type="entry name" value="S-LAYER PROTEIN"/>
    <property type="match status" value="1"/>
</dbReference>
<organism evidence="3 4">
    <name type="scientific">Microvirga lupini</name>
    <dbReference type="NCBI Taxonomy" id="420324"/>
    <lineage>
        <taxon>Bacteria</taxon>
        <taxon>Pseudomonadati</taxon>
        <taxon>Pseudomonadota</taxon>
        <taxon>Alphaproteobacteria</taxon>
        <taxon>Hyphomicrobiales</taxon>
        <taxon>Methylobacteriaceae</taxon>
        <taxon>Microvirga</taxon>
    </lineage>
</organism>
<evidence type="ECO:0000256" key="2">
    <source>
        <dbReference type="ARBA" id="ARBA00022525"/>
    </source>
</evidence>
<dbReference type="Gene3D" id="2.150.10.10">
    <property type="entry name" value="Serralysin-like metalloprotease, C-terminal"/>
    <property type="match status" value="2"/>
</dbReference>
<dbReference type="Pfam" id="PF00353">
    <property type="entry name" value="HemolysinCabind"/>
    <property type="match status" value="2"/>
</dbReference>
<gene>
    <name evidence="3" type="ORF">FHR70_003659</name>
</gene>
<protein>
    <submittedName>
        <fullName evidence="3">Ca2+-binding RTX toxin-like protein</fullName>
    </submittedName>
</protein>
<sequence>MGTSAFWGADIYVNGLGDNDEPHITALADGRFVVAWVDNDAQEVRAQILNADGSLRGSQFTLNTTSVGEQQFPNITALADGRFVAVWTDQRAYLDNSENADIWGQLFSVDGNKIGTEFQVNDGISIPSAHALVQPGITTLSDGGFAITWRDHQPPENEDYVEMWLARYDSNGVRVGPVASLGQTQAYQTAKPVIQGLDDGSSVILWTEGTVTNAVKLAGRIIDADGSKIVDLIIGDIRPDSENTVQIDPQIAKLEDGGFVVTWKLDEGSTPVHEYGIWARVFNSDGSQRTTAFEITPPAGVEIDPVVTALKDGRFMVTWADFGQLDNGAPGYKVKSQAYKADGTADGSAITIHAPDGWNNGRMPSITTLEDGRVAVSWWHDGEPTIRVKIIDPREAGIELSSRTLTAQKLALSNDWIGTGFGDVFDAGGGNDLIEGGGGADGIAGGDGFDTVTFAHAASGVVASMQGGTGGDAAGDVYSSIERLIGSRHNDTFYGNGSAVLQGSGGNDTYHVIGRDQVVETAGGGYDKVVVTGTSYQLDVGAEVEEVLFANVSSRKSYSLTGSSAANTLKGNVGKDTLKGLDGNDKLYGGSGDDKLHGGSGNDLLSGSKGKDSFVFDTKLGTSTTDRKVNFDTIADFSAKDDTIRLENKIFTKLKKTGTLKKDFFATGTKASDKNDYVVYNKKTGVLSYDADGSGKGKAIEFAQVKKGLALSHLDIFVI</sequence>
<dbReference type="EMBL" id="JACHWB010000005">
    <property type="protein sequence ID" value="MBB3020573.1"/>
    <property type="molecule type" value="Genomic_DNA"/>
</dbReference>
<dbReference type="InterPro" id="IPR011049">
    <property type="entry name" value="Serralysin-like_metalloprot_C"/>
</dbReference>
<proteinExistence type="predicted"/>
<dbReference type="RefSeq" id="WP_183452711.1">
    <property type="nucleotide sequence ID" value="NZ_JACHWB010000005.1"/>
</dbReference>
<dbReference type="SUPFAM" id="SSF51120">
    <property type="entry name" value="beta-Roll"/>
    <property type="match status" value="1"/>
</dbReference>
<comment type="subcellular location">
    <subcellularLocation>
        <location evidence="1">Secreted</location>
    </subcellularLocation>
</comment>
<dbReference type="InterPro" id="IPR001343">
    <property type="entry name" value="Hemolysn_Ca-bd"/>
</dbReference>
<comment type="caution">
    <text evidence="3">The sequence shown here is derived from an EMBL/GenBank/DDBJ whole genome shotgun (WGS) entry which is preliminary data.</text>
</comment>